<feature type="compositionally biased region" description="Basic and acidic residues" evidence="1">
    <location>
        <begin position="11"/>
        <end position="51"/>
    </location>
</feature>
<dbReference type="PANTHER" id="PTHR31840">
    <property type="entry name" value="COILED-COIL DOMAIN-CONTAINING PROTEIN 97"/>
    <property type="match status" value="1"/>
</dbReference>
<dbReference type="AlphaFoldDB" id="A0A1D1Y883"/>
<organism evidence="3">
    <name type="scientific">Anthurium amnicola</name>
    <dbReference type="NCBI Taxonomy" id="1678845"/>
    <lineage>
        <taxon>Eukaryota</taxon>
        <taxon>Viridiplantae</taxon>
        <taxon>Streptophyta</taxon>
        <taxon>Embryophyta</taxon>
        <taxon>Tracheophyta</taxon>
        <taxon>Spermatophyta</taxon>
        <taxon>Magnoliopsida</taxon>
        <taxon>Liliopsida</taxon>
        <taxon>Araceae</taxon>
        <taxon>Pothoideae</taxon>
        <taxon>Potheae</taxon>
        <taxon>Anthurium</taxon>
    </lineage>
</organism>
<sequence length="202" mass="22904">MSTKENNSEVAVDKVTENNDKPSGDAKAEVKGTKRPAEDKTEDPKKHKKEENGDDEEEIEEDEDVEGEEEDEEDELQGEEDDLDEAEEEEEEEEETEEEKEEKKEGQEGVQGSEVDANGYSGVGAHNIAPSASEAPKVCEAISAAELQDQLEQFTHIMHQKFLAGEDFEYLDYSKIDNNERLDDHWLKEANQDAEEKYFAED</sequence>
<name>A0A1D1Y883_9ARAE</name>
<protein>
    <recommendedName>
        <fullName evidence="2">CCD97-like C-terminal domain-containing protein</fullName>
    </recommendedName>
</protein>
<dbReference type="PANTHER" id="PTHR31840:SF1">
    <property type="entry name" value="COILED-COIL DOMAIN-CONTAINING PROTEIN 97"/>
    <property type="match status" value="1"/>
</dbReference>
<evidence type="ECO:0000256" key="1">
    <source>
        <dbReference type="SAM" id="MobiDB-lite"/>
    </source>
</evidence>
<evidence type="ECO:0000259" key="2">
    <source>
        <dbReference type="Pfam" id="PF09747"/>
    </source>
</evidence>
<dbReference type="InterPro" id="IPR040233">
    <property type="entry name" value="CCD97-like_C"/>
</dbReference>
<gene>
    <name evidence="3" type="ORF">g.51846</name>
</gene>
<reference evidence="3" key="1">
    <citation type="submission" date="2015-07" db="EMBL/GenBank/DDBJ databases">
        <title>Transcriptome Assembly of Anthurium amnicola.</title>
        <authorList>
            <person name="Suzuki J."/>
        </authorList>
    </citation>
    <scope>NUCLEOTIDE SEQUENCE</scope>
</reference>
<evidence type="ECO:0000313" key="3">
    <source>
        <dbReference type="EMBL" id="JAT50835.1"/>
    </source>
</evidence>
<dbReference type="InterPro" id="IPR018613">
    <property type="entry name" value="Ccdc97-like"/>
</dbReference>
<proteinExistence type="predicted"/>
<feature type="compositionally biased region" description="Acidic residues" evidence="1">
    <location>
        <begin position="52"/>
        <end position="100"/>
    </location>
</feature>
<accession>A0A1D1Y883</accession>
<feature type="region of interest" description="Disordered" evidence="1">
    <location>
        <begin position="1"/>
        <end position="128"/>
    </location>
</feature>
<dbReference type="Pfam" id="PF09747">
    <property type="entry name" value="CCD97-like_C"/>
    <property type="match status" value="1"/>
</dbReference>
<feature type="domain" description="CCD97-like C-terminal" evidence="2">
    <location>
        <begin position="63"/>
        <end position="202"/>
    </location>
</feature>
<dbReference type="EMBL" id="GDJX01017101">
    <property type="protein sequence ID" value="JAT50835.1"/>
    <property type="molecule type" value="Transcribed_RNA"/>
</dbReference>